<name>A0A239AQC3_9ACTN</name>
<accession>A0A239AQC3</accession>
<dbReference type="OrthoDB" id="5198725at2"/>
<evidence type="ECO:0000256" key="2">
    <source>
        <dbReference type="SAM" id="SignalP"/>
    </source>
</evidence>
<proteinExistence type="predicted"/>
<keyword evidence="2" id="KW-0732">Signal</keyword>
<feature type="signal peptide" evidence="2">
    <location>
        <begin position="1"/>
        <end position="22"/>
    </location>
</feature>
<dbReference type="EMBL" id="FZNO01000052">
    <property type="protein sequence ID" value="SNR97502.1"/>
    <property type="molecule type" value="Genomic_DNA"/>
</dbReference>
<sequence>MRSLWLAHAVLAVGLLAGCSTEFEPAAPAATTPSETYAWVGPSGLEVESEQAARAVVQAQRAEAARLAAEAETRAAAEAAAAAAQQAAKDAAAARRAAATSDADNGADDGYVSSDLEVRCSDGTATVEECFGPGSDLNGNGITDINE</sequence>
<feature type="region of interest" description="Disordered" evidence="1">
    <location>
        <begin position="127"/>
        <end position="147"/>
    </location>
</feature>
<evidence type="ECO:0008006" key="5">
    <source>
        <dbReference type="Google" id="ProtNLM"/>
    </source>
</evidence>
<feature type="chain" id="PRO_5039122724" description="Colicin import membrane protein" evidence="2">
    <location>
        <begin position="23"/>
        <end position="147"/>
    </location>
</feature>
<dbReference type="PROSITE" id="PS51257">
    <property type="entry name" value="PROKAR_LIPOPROTEIN"/>
    <property type="match status" value="1"/>
</dbReference>
<evidence type="ECO:0000256" key="1">
    <source>
        <dbReference type="SAM" id="MobiDB-lite"/>
    </source>
</evidence>
<dbReference type="Proteomes" id="UP000198403">
    <property type="component" value="Unassembled WGS sequence"/>
</dbReference>
<reference evidence="3 4" key="1">
    <citation type="submission" date="2017-06" db="EMBL/GenBank/DDBJ databases">
        <authorList>
            <person name="Kim H.J."/>
            <person name="Triplett B.A."/>
        </authorList>
    </citation>
    <scope>NUCLEOTIDE SEQUENCE [LARGE SCALE GENOMIC DNA]</scope>
    <source>
        <strain evidence="3 4">DSM 44272</strain>
    </source>
</reference>
<feature type="compositionally biased region" description="Polar residues" evidence="1">
    <location>
        <begin position="137"/>
        <end position="147"/>
    </location>
</feature>
<dbReference type="RefSeq" id="WP_141137639.1">
    <property type="nucleotide sequence ID" value="NZ_FZNO01000052.1"/>
</dbReference>
<dbReference type="AlphaFoldDB" id="A0A239AQC3"/>
<evidence type="ECO:0000313" key="4">
    <source>
        <dbReference type="Proteomes" id="UP000198403"/>
    </source>
</evidence>
<keyword evidence="4" id="KW-1185">Reference proteome</keyword>
<protein>
    <recommendedName>
        <fullName evidence="5">Colicin import membrane protein</fullName>
    </recommendedName>
</protein>
<organism evidence="3 4">
    <name type="scientific">Blastococcus mobilis</name>
    <dbReference type="NCBI Taxonomy" id="1938746"/>
    <lineage>
        <taxon>Bacteria</taxon>
        <taxon>Bacillati</taxon>
        <taxon>Actinomycetota</taxon>
        <taxon>Actinomycetes</taxon>
        <taxon>Geodermatophilales</taxon>
        <taxon>Geodermatophilaceae</taxon>
        <taxon>Blastococcus</taxon>
    </lineage>
</organism>
<gene>
    <name evidence="3" type="ORF">SAMN06272737_1527</name>
</gene>
<evidence type="ECO:0000313" key="3">
    <source>
        <dbReference type="EMBL" id="SNR97502.1"/>
    </source>
</evidence>